<dbReference type="InterPro" id="IPR050763">
    <property type="entry name" value="ABC_transporter_ATP-binding"/>
</dbReference>
<dbReference type="InterPro" id="IPR027417">
    <property type="entry name" value="P-loop_NTPase"/>
</dbReference>
<dbReference type="InterPro" id="IPR017871">
    <property type="entry name" value="ABC_transporter-like_CS"/>
</dbReference>
<dbReference type="CDD" id="cd03230">
    <property type="entry name" value="ABC_DR_subfamily_A"/>
    <property type="match status" value="1"/>
</dbReference>
<dbReference type="RefSeq" id="WP_089016395.1">
    <property type="nucleotide sequence ID" value="NZ_LT607412.1"/>
</dbReference>
<keyword evidence="8" id="KW-1185">Reference proteome</keyword>
<dbReference type="OrthoDB" id="9804819at2"/>
<dbReference type="GO" id="GO:0005524">
    <property type="term" value="F:ATP binding"/>
    <property type="evidence" value="ECO:0007669"/>
    <property type="project" value="UniProtKB-KW"/>
</dbReference>
<dbReference type="PANTHER" id="PTHR42711:SF17">
    <property type="entry name" value="ABC TRANSPORTER ATP-BINDING PROTEIN"/>
    <property type="match status" value="1"/>
</dbReference>
<dbReference type="Gene3D" id="3.40.50.300">
    <property type="entry name" value="P-loop containing nucleotide triphosphate hydrolases"/>
    <property type="match status" value="1"/>
</dbReference>
<evidence type="ECO:0000256" key="1">
    <source>
        <dbReference type="ARBA" id="ARBA00004202"/>
    </source>
</evidence>
<dbReference type="InterPro" id="IPR003593">
    <property type="entry name" value="AAA+_ATPase"/>
</dbReference>
<dbReference type="SUPFAM" id="SSF52540">
    <property type="entry name" value="P-loop containing nucleoside triphosphate hydrolases"/>
    <property type="match status" value="1"/>
</dbReference>
<dbReference type="Pfam" id="PF00005">
    <property type="entry name" value="ABC_tran"/>
    <property type="match status" value="1"/>
</dbReference>
<dbReference type="GO" id="GO:0046677">
    <property type="term" value="P:response to antibiotic"/>
    <property type="evidence" value="ECO:0007669"/>
    <property type="project" value="UniProtKB-KW"/>
</dbReference>
<keyword evidence="5" id="KW-0046">Antibiotic resistance</keyword>
<evidence type="ECO:0000256" key="3">
    <source>
        <dbReference type="ARBA" id="ARBA00022741"/>
    </source>
</evidence>
<keyword evidence="3" id="KW-0547">Nucleotide-binding</keyword>
<evidence type="ECO:0000313" key="8">
    <source>
        <dbReference type="Proteomes" id="UP000198243"/>
    </source>
</evidence>
<dbReference type="Proteomes" id="UP000198243">
    <property type="component" value="Chromosome I"/>
</dbReference>
<dbReference type="InterPro" id="IPR003439">
    <property type="entry name" value="ABC_transporter-like_ATP-bd"/>
</dbReference>
<accession>A0A1C4U3T9</accession>
<evidence type="ECO:0000256" key="4">
    <source>
        <dbReference type="ARBA" id="ARBA00022840"/>
    </source>
</evidence>
<dbReference type="PROSITE" id="PS00211">
    <property type="entry name" value="ABC_TRANSPORTER_1"/>
    <property type="match status" value="1"/>
</dbReference>
<dbReference type="GO" id="GO:0005886">
    <property type="term" value="C:plasma membrane"/>
    <property type="evidence" value="ECO:0007669"/>
    <property type="project" value="UniProtKB-SubCell"/>
</dbReference>
<reference evidence="8" key="1">
    <citation type="submission" date="2016-06" db="EMBL/GenBank/DDBJ databases">
        <authorList>
            <person name="Varghese N."/>
            <person name="Submissions Spin"/>
        </authorList>
    </citation>
    <scope>NUCLEOTIDE SEQUENCE [LARGE SCALE GENOMIC DNA]</scope>
    <source>
        <strain evidence="8">DSM 44875</strain>
    </source>
</reference>
<keyword evidence="2" id="KW-0813">Transport</keyword>
<dbReference type="GO" id="GO:0016887">
    <property type="term" value="F:ATP hydrolysis activity"/>
    <property type="evidence" value="ECO:0007669"/>
    <property type="project" value="InterPro"/>
</dbReference>
<gene>
    <name evidence="7" type="ORF">GA0070607_0106</name>
</gene>
<dbReference type="PROSITE" id="PS50893">
    <property type="entry name" value="ABC_TRANSPORTER_2"/>
    <property type="match status" value="1"/>
</dbReference>
<dbReference type="AlphaFoldDB" id="A0A1C4U3T9"/>
<evidence type="ECO:0000313" key="7">
    <source>
        <dbReference type="EMBL" id="SCE66326.1"/>
    </source>
</evidence>
<dbReference type="PANTHER" id="PTHR42711">
    <property type="entry name" value="ABC TRANSPORTER ATP-BINDING PROTEIN"/>
    <property type="match status" value="1"/>
</dbReference>
<name>A0A1C4U3T9_9ACTN</name>
<dbReference type="SMART" id="SM00382">
    <property type="entry name" value="AAA"/>
    <property type="match status" value="1"/>
</dbReference>
<evidence type="ECO:0000256" key="5">
    <source>
        <dbReference type="ARBA" id="ARBA00023251"/>
    </source>
</evidence>
<organism evidence="7 8">
    <name type="scientific">Micromonospora coriariae</name>
    <dbReference type="NCBI Taxonomy" id="285665"/>
    <lineage>
        <taxon>Bacteria</taxon>
        <taxon>Bacillati</taxon>
        <taxon>Actinomycetota</taxon>
        <taxon>Actinomycetes</taxon>
        <taxon>Micromonosporales</taxon>
        <taxon>Micromonosporaceae</taxon>
        <taxon>Micromonospora</taxon>
    </lineage>
</organism>
<evidence type="ECO:0000256" key="2">
    <source>
        <dbReference type="ARBA" id="ARBA00022448"/>
    </source>
</evidence>
<dbReference type="EMBL" id="LT607412">
    <property type="protein sequence ID" value="SCE66326.1"/>
    <property type="molecule type" value="Genomic_DNA"/>
</dbReference>
<feature type="domain" description="ABC transporter" evidence="6">
    <location>
        <begin position="7"/>
        <end position="238"/>
    </location>
</feature>
<proteinExistence type="predicted"/>
<protein>
    <submittedName>
        <fullName evidence="7">ABC-2 type transport system ATP-binding protein</fullName>
    </submittedName>
</protein>
<keyword evidence="4 7" id="KW-0067">ATP-binding</keyword>
<comment type="subcellular location">
    <subcellularLocation>
        <location evidence="1">Cell membrane</location>
        <topology evidence="1">Peripheral membrane protein</topology>
    </subcellularLocation>
</comment>
<sequence>MTESPAVRVRGLHKRYGRRTALAGIDLDIAYGEVVALLGPNGAGKTSTVEILEGHRSRDGGEVTVLGVDPARIGRFGRAARDWRSGIGIVLQEAADLGELTVGETVRHFARYYPAPRDPAEVIGVVGLTDRTRTRVRKLSGGQRRRLDVAVGLVGDPRLVFLDEPTTGFDPAARRAFWELIRTLAGAGTTILLTTHYLDEAEALADRVVVLTGGRVVADGPPSALAERAGHQVTVRWSGGERRTDDPATVIAELARRFGGPIPGLTVTRPSLEDVYLDLIGSRP</sequence>
<evidence type="ECO:0000259" key="6">
    <source>
        <dbReference type="PROSITE" id="PS50893"/>
    </source>
</evidence>